<keyword evidence="7" id="KW-1185">Reference proteome</keyword>
<dbReference type="InterPro" id="IPR050884">
    <property type="entry name" value="CNP_phosphodiesterase-III"/>
</dbReference>
<evidence type="ECO:0000256" key="2">
    <source>
        <dbReference type="ARBA" id="ARBA00022801"/>
    </source>
</evidence>
<dbReference type="PANTHER" id="PTHR42988:SF2">
    <property type="entry name" value="CYCLIC NUCLEOTIDE PHOSPHODIESTERASE CBUA0032-RELATED"/>
    <property type="match status" value="1"/>
</dbReference>
<dbReference type="Gene3D" id="3.60.21.10">
    <property type="match status" value="1"/>
</dbReference>
<dbReference type="RefSeq" id="WP_051882586.1">
    <property type="nucleotide sequence ID" value="NZ_APNK01000001.1"/>
</dbReference>
<comment type="similarity">
    <text evidence="4">Belongs to the cyclic nucleotide phosphodiesterase class-III family.</text>
</comment>
<evidence type="ECO:0000256" key="1">
    <source>
        <dbReference type="ARBA" id="ARBA00022723"/>
    </source>
</evidence>
<dbReference type="PANTHER" id="PTHR42988">
    <property type="entry name" value="PHOSPHOHYDROLASE"/>
    <property type="match status" value="1"/>
</dbReference>
<reference evidence="6 7" key="1">
    <citation type="submission" date="2013-03" db="EMBL/GenBank/DDBJ databases">
        <title>Salinisphaera hydrothermalis C41B8 Genome Sequencing.</title>
        <authorList>
            <person name="Li C."/>
            <person name="Lai Q."/>
            <person name="Shao Z."/>
        </authorList>
    </citation>
    <scope>NUCLEOTIDE SEQUENCE [LARGE SCALE GENOMIC DNA]</scope>
    <source>
        <strain evidence="6 7">C41B8</strain>
    </source>
</reference>
<dbReference type="Proteomes" id="UP000028302">
    <property type="component" value="Unassembled WGS sequence"/>
</dbReference>
<proteinExistence type="inferred from homology"/>
<keyword evidence="1" id="KW-0479">Metal-binding</keyword>
<feature type="domain" description="Calcineurin-like phosphoesterase" evidence="5">
    <location>
        <begin position="6"/>
        <end position="192"/>
    </location>
</feature>
<evidence type="ECO:0000313" key="7">
    <source>
        <dbReference type="Proteomes" id="UP000028302"/>
    </source>
</evidence>
<dbReference type="OrthoDB" id="9784378at2"/>
<evidence type="ECO:0000256" key="3">
    <source>
        <dbReference type="ARBA" id="ARBA00023004"/>
    </source>
</evidence>
<dbReference type="SUPFAM" id="SSF56300">
    <property type="entry name" value="Metallo-dependent phosphatases"/>
    <property type="match status" value="1"/>
</dbReference>
<dbReference type="STRING" id="1304275.C41B8_00565"/>
<evidence type="ECO:0000256" key="4">
    <source>
        <dbReference type="ARBA" id="ARBA00025742"/>
    </source>
</evidence>
<organism evidence="6 7">
    <name type="scientific">Salinisphaera hydrothermalis (strain C41B8)</name>
    <dbReference type="NCBI Taxonomy" id="1304275"/>
    <lineage>
        <taxon>Bacteria</taxon>
        <taxon>Pseudomonadati</taxon>
        <taxon>Pseudomonadota</taxon>
        <taxon>Gammaproteobacteria</taxon>
        <taxon>Salinisphaerales</taxon>
        <taxon>Salinisphaeraceae</taxon>
        <taxon>Salinisphaera</taxon>
    </lineage>
</organism>
<dbReference type="InterPro" id="IPR004843">
    <property type="entry name" value="Calcineurin-like_PHP"/>
</dbReference>
<protein>
    <submittedName>
        <fullName evidence="6">Calcineurin phosphoesterase domain-containing protein</fullName>
    </submittedName>
</protein>
<evidence type="ECO:0000313" key="6">
    <source>
        <dbReference type="EMBL" id="KEZ79196.1"/>
    </source>
</evidence>
<dbReference type="Pfam" id="PF00149">
    <property type="entry name" value="Metallophos"/>
    <property type="match status" value="1"/>
</dbReference>
<keyword evidence="2" id="KW-0378">Hydrolase</keyword>
<gene>
    <name evidence="6" type="ORF">C41B8_00565</name>
</gene>
<name>A0A084IR62_SALHC</name>
<sequence>MPRDITVLHITDPHLLARPGDRLHGWDVAAAFEHVLEHALSTYPAPDAIVLGGDLVDDESSTGYRWLDARLAALNRPVLAIAGNHDDPQAMAAYLSHAVVHDVLTVGGWQLIGLSTHCPGSESGRLGTDQLAGLDAALAARSLPTLVCLHHPPVDVGSAWIDAIGLIDRDALCTTLSRHTQVRGLLCGHVHQRFESRHDSYEIWTTPSTMRQFRPRSPEFAEDDEHSPGYRCLRCRADGTIATRVHRVPRPQADDVSTPAKLPKE</sequence>
<comment type="caution">
    <text evidence="6">The sequence shown here is derived from an EMBL/GenBank/DDBJ whole genome shotgun (WGS) entry which is preliminary data.</text>
</comment>
<dbReference type="InterPro" id="IPR029052">
    <property type="entry name" value="Metallo-depent_PP-like"/>
</dbReference>
<accession>A0A084IR62</accession>
<dbReference type="GO" id="GO:0016787">
    <property type="term" value="F:hydrolase activity"/>
    <property type="evidence" value="ECO:0007669"/>
    <property type="project" value="UniProtKB-KW"/>
</dbReference>
<dbReference type="EMBL" id="APNK01000001">
    <property type="protein sequence ID" value="KEZ79196.1"/>
    <property type="molecule type" value="Genomic_DNA"/>
</dbReference>
<dbReference type="eggNOG" id="COG1409">
    <property type="taxonomic scope" value="Bacteria"/>
</dbReference>
<dbReference type="AlphaFoldDB" id="A0A084IR62"/>
<evidence type="ECO:0000259" key="5">
    <source>
        <dbReference type="Pfam" id="PF00149"/>
    </source>
</evidence>
<dbReference type="GO" id="GO:0046872">
    <property type="term" value="F:metal ion binding"/>
    <property type="evidence" value="ECO:0007669"/>
    <property type="project" value="UniProtKB-KW"/>
</dbReference>
<keyword evidence="3" id="KW-0408">Iron</keyword>